<evidence type="ECO:0000313" key="2">
    <source>
        <dbReference type="Proteomes" id="UP000250235"/>
    </source>
</evidence>
<proteinExistence type="predicted"/>
<dbReference type="Proteomes" id="UP000250235">
    <property type="component" value="Unassembled WGS sequence"/>
</dbReference>
<dbReference type="AlphaFoldDB" id="A0A2Z7AYG2"/>
<organism evidence="1 2">
    <name type="scientific">Dorcoceras hygrometricum</name>
    <dbReference type="NCBI Taxonomy" id="472368"/>
    <lineage>
        <taxon>Eukaryota</taxon>
        <taxon>Viridiplantae</taxon>
        <taxon>Streptophyta</taxon>
        <taxon>Embryophyta</taxon>
        <taxon>Tracheophyta</taxon>
        <taxon>Spermatophyta</taxon>
        <taxon>Magnoliopsida</taxon>
        <taxon>eudicotyledons</taxon>
        <taxon>Gunneridae</taxon>
        <taxon>Pentapetalae</taxon>
        <taxon>asterids</taxon>
        <taxon>lamiids</taxon>
        <taxon>Lamiales</taxon>
        <taxon>Gesneriaceae</taxon>
        <taxon>Didymocarpoideae</taxon>
        <taxon>Trichosporeae</taxon>
        <taxon>Loxocarpinae</taxon>
        <taxon>Dorcoceras</taxon>
    </lineage>
</organism>
<reference evidence="1 2" key="1">
    <citation type="journal article" date="2015" name="Proc. Natl. Acad. Sci. U.S.A.">
        <title>The resurrection genome of Boea hygrometrica: A blueprint for survival of dehydration.</title>
        <authorList>
            <person name="Xiao L."/>
            <person name="Yang G."/>
            <person name="Zhang L."/>
            <person name="Yang X."/>
            <person name="Zhao S."/>
            <person name="Ji Z."/>
            <person name="Zhou Q."/>
            <person name="Hu M."/>
            <person name="Wang Y."/>
            <person name="Chen M."/>
            <person name="Xu Y."/>
            <person name="Jin H."/>
            <person name="Xiao X."/>
            <person name="Hu G."/>
            <person name="Bao F."/>
            <person name="Hu Y."/>
            <person name="Wan P."/>
            <person name="Li L."/>
            <person name="Deng X."/>
            <person name="Kuang T."/>
            <person name="Xiang C."/>
            <person name="Zhu J.K."/>
            <person name="Oliver M.J."/>
            <person name="He Y."/>
        </authorList>
    </citation>
    <scope>NUCLEOTIDE SEQUENCE [LARGE SCALE GENOMIC DNA]</scope>
    <source>
        <strain evidence="2">cv. XS01</strain>
    </source>
</reference>
<keyword evidence="2" id="KW-1185">Reference proteome</keyword>
<name>A0A2Z7AYG2_9LAMI</name>
<dbReference type="EMBL" id="KV011259">
    <property type="protein sequence ID" value="KZV26398.1"/>
    <property type="molecule type" value="Genomic_DNA"/>
</dbReference>
<accession>A0A2Z7AYG2</accession>
<evidence type="ECO:0000313" key="1">
    <source>
        <dbReference type="EMBL" id="KZV26398.1"/>
    </source>
</evidence>
<sequence>MWDTGPVELLFMYYELMDPCVHGMVKRQHRGVRDPDVCSFVFIHSFSHTLAHSYICSRSLARASSDLSIGGASPDTLSAPSDECFVVADIQAYSPVPDARRARGPRRGVSSRLNYLATSDIVITSTVISNPRGP</sequence>
<protein>
    <submittedName>
        <fullName evidence="1">Uncharacterized protein</fullName>
    </submittedName>
</protein>
<gene>
    <name evidence="1" type="ORF">F511_28315</name>
</gene>